<sequence length="445" mass="48325">MHANENPALNAVGTDVEVDLSPFLLGYKDGRVKRLLKSSFVAAAENPTANRGVATRDVVVDHSTGVSARLFLPTRTAMAGRRLPIVVYIHGGSFCTESAFCRTYHCYATSLAASAEAIVVSVEYRLAPEHPIPTAYDDAWSALRWVASLTDPWLANYADPRRTFLAGDSAGGNIAYHTTVRASRDGGMGVDIEGMIIVQPYFWGVERLPSEAVWDGAAVLPAHRVDWLWPFVTAGQAGNEDPRLNPPDEEIASLTCRRVLVAVAEKDTLRERGCRLFARIRDYYAHTGGEATLVESEGEDHGFHLYSPLRATSRRLMESIVRFINQPPAPELDGGLLWHAIMDGKRISRSSTMTTPELIILGVPSRPFRDIFGYGMDMKHHCSGSSLTTCMAYGTSKIGGGRGKAASSKKANYGLFTGPVRPNKACKGPAAAPLPGGTQAIKNFF</sequence>
<accession>A0A3L6TDB5</accession>
<organism evidence="2 3">
    <name type="scientific">Panicum miliaceum</name>
    <name type="common">Proso millet</name>
    <name type="synonym">Broomcorn millet</name>
    <dbReference type="NCBI Taxonomy" id="4540"/>
    <lineage>
        <taxon>Eukaryota</taxon>
        <taxon>Viridiplantae</taxon>
        <taxon>Streptophyta</taxon>
        <taxon>Embryophyta</taxon>
        <taxon>Tracheophyta</taxon>
        <taxon>Spermatophyta</taxon>
        <taxon>Magnoliopsida</taxon>
        <taxon>Liliopsida</taxon>
        <taxon>Poales</taxon>
        <taxon>Poaceae</taxon>
        <taxon>PACMAD clade</taxon>
        <taxon>Panicoideae</taxon>
        <taxon>Panicodae</taxon>
        <taxon>Paniceae</taxon>
        <taxon>Panicinae</taxon>
        <taxon>Panicum</taxon>
        <taxon>Panicum sect. Panicum</taxon>
    </lineage>
</organism>
<dbReference type="Proteomes" id="UP000275267">
    <property type="component" value="Unassembled WGS sequence"/>
</dbReference>
<dbReference type="InterPro" id="IPR013094">
    <property type="entry name" value="AB_hydrolase_3"/>
</dbReference>
<dbReference type="InterPro" id="IPR050466">
    <property type="entry name" value="Carboxylest/Gibb_receptor"/>
</dbReference>
<dbReference type="Pfam" id="PF07859">
    <property type="entry name" value="Abhydrolase_3"/>
    <property type="match status" value="1"/>
</dbReference>
<dbReference type="STRING" id="4540.A0A3L6TDB5"/>
<reference evidence="3" key="1">
    <citation type="journal article" date="2019" name="Nat. Commun.">
        <title>The genome of broomcorn millet.</title>
        <authorList>
            <person name="Zou C."/>
            <person name="Miki D."/>
            <person name="Li D."/>
            <person name="Tang Q."/>
            <person name="Xiao L."/>
            <person name="Rajput S."/>
            <person name="Deng P."/>
            <person name="Jia W."/>
            <person name="Huang R."/>
            <person name="Zhang M."/>
            <person name="Sun Y."/>
            <person name="Hu J."/>
            <person name="Fu X."/>
            <person name="Schnable P.S."/>
            <person name="Li F."/>
            <person name="Zhang H."/>
            <person name="Feng B."/>
            <person name="Zhu X."/>
            <person name="Liu R."/>
            <person name="Schnable J.C."/>
            <person name="Zhu J.-K."/>
            <person name="Zhang H."/>
        </authorList>
    </citation>
    <scope>NUCLEOTIDE SEQUENCE [LARGE SCALE GENOMIC DNA]</scope>
</reference>
<gene>
    <name evidence="2" type="ORF">C2845_PM03G19090</name>
</gene>
<dbReference type="Gene3D" id="3.40.50.1820">
    <property type="entry name" value="alpha/beta hydrolase"/>
    <property type="match status" value="1"/>
</dbReference>
<proteinExistence type="predicted"/>
<dbReference type="PANTHER" id="PTHR23024">
    <property type="entry name" value="ARYLACETAMIDE DEACETYLASE"/>
    <property type="match status" value="1"/>
</dbReference>
<dbReference type="SUPFAM" id="SSF53474">
    <property type="entry name" value="alpha/beta-Hydrolases"/>
    <property type="match status" value="1"/>
</dbReference>
<evidence type="ECO:0000259" key="1">
    <source>
        <dbReference type="Pfam" id="PF07859"/>
    </source>
</evidence>
<dbReference type="PANTHER" id="PTHR23024:SF563">
    <property type="entry name" value="OS09G0435700 PROTEIN"/>
    <property type="match status" value="1"/>
</dbReference>
<dbReference type="InterPro" id="IPR029058">
    <property type="entry name" value="AB_hydrolase_fold"/>
</dbReference>
<evidence type="ECO:0000313" key="3">
    <source>
        <dbReference type="Proteomes" id="UP000275267"/>
    </source>
</evidence>
<dbReference type="GO" id="GO:0016787">
    <property type="term" value="F:hydrolase activity"/>
    <property type="evidence" value="ECO:0007669"/>
    <property type="project" value="InterPro"/>
</dbReference>
<name>A0A3L6TDB5_PANMI</name>
<evidence type="ECO:0000313" key="2">
    <source>
        <dbReference type="EMBL" id="RLN35293.1"/>
    </source>
</evidence>
<dbReference type="AlphaFoldDB" id="A0A3L6TDB5"/>
<dbReference type="OrthoDB" id="646493at2759"/>
<protein>
    <submittedName>
        <fullName evidence="2">Carboxylesterase 13</fullName>
    </submittedName>
</protein>
<keyword evidence="3" id="KW-1185">Reference proteome</keyword>
<dbReference type="EMBL" id="PQIB02000002">
    <property type="protein sequence ID" value="RLN35293.1"/>
    <property type="molecule type" value="Genomic_DNA"/>
</dbReference>
<comment type="caution">
    <text evidence="2">The sequence shown here is derived from an EMBL/GenBank/DDBJ whole genome shotgun (WGS) entry which is preliminary data.</text>
</comment>
<feature type="domain" description="Alpha/beta hydrolase fold-3" evidence="1">
    <location>
        <begin position="86"/>
        <end position="304"/>
    </location>
</feature>